<dbReference type="InterPro" id="IPR058922">
    <property type="entry name" value="WHD_DRP"/>
</dbReference>
<protein>
    <recommendedName>
        <fullName evidence="9">NB-ARC domain-containing protein</fullName>
    </recommendedName>
</protein>
<evidence type="ECO:0000313" key="8">
    <source>
        <dbReference type="Proteomes" id="UP000324705"/>
    </source>
</evidence>
<feature type="domain" description="Disease resistance R13L4/SHOC-2-like LRR" evidence="6">
    <location>
        <begin position="849"/>
        <end position="994"/>
    </location>
</feature>
<feature type="domain" description="Disease resistance protein winged helix" evidence="5">
    <location>
        <begin position="588"/>
        <end position="647"/>
    </location>
</feature>
<dbReference type="InterPro" id="IPR055414">
    <property type="entry name" value="LRR_R13L4/SHOC2-like"/>
</dbReference>
<feature type="compositionally biased region" description="Polar residues" evidence="3">
    <location>
        <begin position="266"/>
        <end position="278"/>
    </location>
</feature>
<dbReference type="Pfam" id="PF00931">
    <property type="entry name" value="NB-ARC"/>
    <property type="match status" value="2"/>
</dbReference>
<evidence type="ECO:0000313" key="7">
    <source>
        <dbReference type="EMBL" id="VAH53419.1"/>
    </source>
</evidence>
<sequence length="1015" mass="113918">MHRVPPGHDQLVVPLVPDMLAVSVTGQGDFEYQAAQGEGRGREPEELAVQTHKRLWLQARPPHAAVGYDTRRQHALGDLTHLITKKDDADLQVISLWGAGEGIGTTSIIRKSYSDPEISHSFTCRAWVNLTRPFNPYEFVRSLMSHFYANRCQERQGAIIGVDVLTSMDANAIQGDFLSEFVQLVNKNRYLVVLEGSSTMAEWDSVRTFLPDRKNGSWIIVSSQQYEIASLCVGHPCRVLDLPAEHSVCAFLREGSQDAVDKSEVNNDSSWTSNTEISTEYDPSHNQMNGHYSYHRKPNSKTKAARDWMQNSPLVGCRLQTNQLRHYTVQAQMNHSQVVSVWGMAGVGKSALVRNLYYDRVIENQQFQEYGWVGLSHSQPFNLRDFSRSLLLDFQSESLHSIVGLKDAVGKCCELLSTRRCLVVIDGLQSIHEWDLIQSSLVSRHSKSKTVFIVITTEASVAAYCAENEELVFRVKALEADAAFDLLKNEVSKKTPLPVSLSYRGNEVLPELISKCGGLPLIIVAVASILATKGGTWMDTASSINLRFMHEIEINPEFECLWDLFSWMHSCFRSCPDSVKPCIFDLSLFPRDYNIRRRRLIRRWIADGYSRDSDGKSAEENGEEFFSKLHNLSIIQQQPESATFSDIRMVLCRVNGFLRECICSQGMQENLVYELAGTCSLPQRTGRHLVILESWGRDRIVLESIDLSRLRSMTVFGEWKPFFISQSTKLLRVLDLEDAVGVTNDDVEQMVKLLPCLMFLSLRGCDQIFQLPRSLGDLRQLQTLDVTNTSIITLPASITKLQKLQYIRAGAAATAAQGPTATTGNDQTPQAIVPVVSGFFIPDHPLPCVVPRGIGKLTALHTLGVVNIGASEGEAILKELKNLTQLRKLGVFGVSRKNSEAFSSAISSHVHLRSLSVWLEEESRGCLGDMSLPLENLLSLKLYGLRDRLPVLQVNQLSKLTKLHLKMNTLMDEAIESLGKLPKLCILRLCVNQPEYGQLRFHSLRMDLRSSLIRR</sequence>
<dbReference type="GO" id="GO:0098542">
    <property type="term" value="P:defense response to other organism"/>
    <property type="evidence" value="ECO:0007669"/>
    <property type="project" value="TreeGrafter"/>
</dbReference>
<dbReference type="Gene3D" id="3.80.10.10">
    <property type="entry name" value="Ribonuclease Inhibitor"/>
    <property type="match status" value="1"/>
</dbReference>
<dbReference type="EMBL" id="LT934114">
    <property type="protein sequence ID" value="VAH53419.1"/>
    <property type="molecule type" value="Genomic_DNA"/>
</dbReference>
<feature type="domain" description="NB-ARC" evidence="4">
    <location>
        <begin position="83"/>
        <end position="234"/>
    </location>
</feature>
<accession>A0A9R1RTW3</accession>
<name>A0A9R1RTW3_TRITD</name>
<dbReference type="Gene3D" id="1.10.10.10">
    <property type="entry name" value="Winged helix-like DNA-binding domain superfamily/Winged helix DNA-binding domain"/>
    <property type="match status" value="1"/>
</dbReference>
<evidence type="ECO:0000256" key="3">
    <source>
        <dbReference type="SAM" id="MobiDB-lite"/>
    </source>
</evidence>
<keyword evidence="8" id="KW-1185">Reference proteome</keyword>
<dbReference type="Pfam" id="PF23559">
    <property type="entry name" value="WHD_DRP"/>
    <property type="match status" value="1"/>
</dbReference>
<evidence type="ECO:0000259" key="6">
    <source>
        <dbReference type="Pfam" id="PF23598"/>
    </source>
</evidence>
<keyword evidence="2" id="KW-0611">Plant defense</keyword>
<dbReference type="OMA" id="MHEIEIN"/>
<dbReference type="Gene3D" id="3.40.50.300">
    <property type="entry name" value="P-loop containing nucleotide triphosphate hydrolases"/>
    <property type="match status" value="2"/>
</dbReference>
<evidence type="ECO:0000259" key="4">
    <source>
        <dbReference type="Pfam" id="PF00931"/>
    </source>
</evidence>
<dbReference type="GO" id="GO:0043531">
    <property type="term" value="F:ADP binding"/>
    <property type="evidence" value="ECO:0007669"/>
    <property type="project" value="InterPro"/>
</dbReference>
<organism evidence="7 8">
    <name type="scientific">Triticum turgidum subsp. durum</name>
    <name type="common">Durum wheat</name>
    <name type="synonym">Triticum durum</name>
    <dbReference type="NCBI Taxonomy" id="4567"/>
    <lineage>
        <taxon>Eukaryota</taxon>
        <taxon>Viridiplantae</taxon>
        <taxon>Streptophyta</taxon>
        <taxon>Embryophyta</taxon>
        <taxon>Tracheophyta</taxon>
        <taxon>Spermatophyta</taxon>
        <taxon>Magnoliopsida</taxon>
        <taxon>Liliopsida</taxon>
        <taxon>Poales</taxon>
        <taxon>Poaceae</taxon>
        <taxon>BOP clade</taxon>
        <taxon>Pooideae</taxon>
        <taxon>Triticodae</taxon>
        <taxon>Triticeae</taxon>
        <taxon>Triticinae</taxon>
        <taxon>Triticum</taxon>
    </lineage>
</organism>
<dbReference type="PANTHER" id="PTHR23155:SF1135">
    <property type="entry name" value="OS08G0246300 PROTEIN"/>
    <property type="match status" value="1"/>
</dbReference>
<dbReference type="SUPFAM" id="SSF52047">
    <property type="entry name" value="RNI-like"/>
    <property type="match status" value="1"/>
</dbReference>
<feature type="region of interest" description="Disordered" evidence="3">
    <location>
        <begin position="262"/>
        <end position="290"/>
    </location>
</feature>
<evidence type="ECO:0000256" key="1">
    <source>
        <dbReference type="ARBA" id="ARBA00022737"/>
    </source>
</evidence>
<dbReference type="PANTHER" id="PTHR23155">
    <property type="entry name" value="DISEASE RESISTANCE PROTEIN RP"/>
    <property type="match status" value="1"/>
</dbReference>
<dbReference type="InterPro" id="IPR032675">
    <property type="entry name" value="LRR_dom_sf"/>
</dbReference>
<feature type="domain" description="Disease resistance R13L4/SHOC-2-like LRR" evidence="6">
    <location>
        <begin position="710"/>
        <end position="811"/>
    </location>
</feature>
<dbReference type="PRINTS" id="PR00364">
    <property type="entry name" value="DISEASERSIST"/>
</dbReference>
<dbReference type="SUPFAM" id="SSF52540">
    <property type="entry name" value="P-loop containing nucleoside triphosphate hydrolases"/>
    <property type="match status" value="2"/>
</dbReference>
<dbReference type="Proteomes" id="UP000324705">
    <property type="component" value="Chromosome 2B"/>
</dbReference>
<evidence type="ECO:0008006" key="9">
    <source>
        <dbReference type="Google" id="ProtNLM"/>
    </source>
</evidence>
<dbReference type="Pfam" id="PF23598">
    <property type="entry name" value="LRR_14"/>
    <property type="match status" value="2"/>
</dbReference>
<evidence type="ECO:0000259" key="5">
    <source>
        <dbReference type="Pfam" id="PF23559"/>
    </source>
</evidence>
<gene>
    <name evidence="7" type="ORF">TRITD_2Bv1G243320</name>
</gene>
<keyword evidence="1" id="KW-0677">Repeat</keyword>
<evidence type="ECO:0000256" key="2">
    <source>
        <dbReference type="ARBA" id="ARBA00022821"/>
    </source>
</evidence>
<dbReference type="InterPro" id="IPR002182">
    <property type="entry name" value="NB-ARC"/>
</dbReference>
<dbReference type="Gramene" id="TRITD2Bv1G243320.1">
    <property type="protein sequence ID" value="TRITD2Bv1G243320.1"/>
    <property type="gene ID" value="TRITD2Bv1G243320"/>
</dbReference>
<dbReference type="InterPro" id="IPR036388">
    <property type="entry name" value="WH-like_DNA-bd_sf"/>
</dbReference>
<feature type="domain" description="NB-ARC" evidence="4">
    <location>
        <begin position="333"/>
        <end position="494"/>
    </location>
</feature>
<dbReference type="InterPro" id="IPR044974">
    <property type="entry name" value="Disease_R_plants"/>
</dbReference>
<reference evidence="7 8" key="1">
    <citation type="submission" date="2017-09" db="EMBL/GenBank/DDBJ databases">
        <authorList>
            <consortium name="International Durum Wheat Genome Sequencing Consortium (IDWGSC)"/>
            <person name="Milanesi L."/>
        </authorList>
    </citation>
    <scope>NUCLEOTIDE SEQUENCE [LARGE SCALE GENOMIC DNA]</scope>
    <source>
        <strain evidence="8">cv. Svevo</strain>
    </source>
</reference>
<dbReference type="InterPro" id="IPR027417">
    <property type="entry name" value="P-loop_NTPase"/>
</dbReference>
<dbReference type="AlphaFoldDB" id="A0A9R1RTW3"/>
<proteinExistence type="predicted"/>